<dbReference type="AlphaFoldDB" id="A0AAV4S3L5"/>
<dbReference type="Proteomes" id="UP001054945">
    <property type="component" value="Unassembled WGS sequence"/>
</dbReference>
<accession>A0AAV4S3L5</accession>
<comment type="caution">
    <text evidence="1">The sequence shown here is derived from an EMBL/GenBank/DDBJ whole genome shotgun (WGS) entry which is preliminary data.</text>
</comment>
<dbReference type="EMBL" id="BPLR01009023">
    <property type="protein sequence ID" value="GIY29078.1"/>
    <property type="molecule type" value="Genomic_DNA"/>
</dbReference>
<organism evidence="1 2">
    <name type="scientific">Caerostris extrusa</name>
    <name type="common">Bark spider</name>
    <name type="synonym">Caerostris bankana</name>
    <dbReference type="NCBI Taxonomy" id="172846"/>
    <lineage>
        <taxon>Eukaryota</taxon>
        <taxon>Metazoa</taxon>
        <taxon>Ecdysozoa</taxon>
        <taxon>Arthropoda</taxon>
        <taxon>Chelicerata</taxon>
        <taxon>Arachnida</taxon>
        <taxon>Araneae</taxon>
        <taxon>Araneomorphae</taxon>
        <taxon>Entelegynae</taxon>
        <taxon>Araneoidea</taxon>
        <taxon>Araneidae</taxon>
        <taxon>Caerostris</taxon>
    </lineage>
</organism>
<sequence length="85" mass="9992">MNKHERAGAVFPGEQKSCIHFEHIRLPPSQISNNNQRYRSEKFLSPITAANEEEDYLKEGGMSKSRWLEVAHSWCRLMSMRTEKR</sequence>
<evidence type="ECO:0000313" key="2">
    <source>
        <dbReference type="Proteomes" id="UP001054945"/>
    </source>
</evidence>
<proteinExistence type="predicted"/>
<keyword evidence="2" id="KW-1185">Reference proteome</keyword>
<name>A0AAV4S3L5_CAEEX</name>
<evidence type="ECO:0000313" key="1">
    <source>
        <dbReference type="EMBL" id="GIY29078.1"/>
    </source>
</evidence>
<gene>
    <name evidence="1" type="ORF">CEXT_674421</name>
</gene>
<reference evidence="1 2" key="1">
    <citation type="submission" date="2021-06" db="EMBL/GenBank/DDBJ databases">
        <title>Caerostris extrusa draft genome.</title>
        <authorList>
            <person name="Kono N."/>
            <person name="Arakawa K."/>
        </authorList>
    </citation>
    <scope>NUCLEOTIDE SEQUENCE [LARGE SCALE GENOMIC DNA]</scope>
</reference>
<protein>
    <recommendedName>
        <fullName evidence="3">Ycf15</fullName>
    </recommendedName>
</protein>
<evidence type="ECO:0008006" key="3">
    <source>
        <dbReference type="Google" id="ProtNLM"/>
    </source>
</evidence>